<dbReference type="EMBL" id="JARGDH010000005">
    <property type="protein sequence ID" value="KAL0268328.1"/>
    <property type="molecule type" value="Genomic_DNA"/>
</dbReference>
<evidence type="ECO:0000259" key="14">
    <source>
        <dbReference type="Pfam" id="PF23860"/>
    </source>
</evidence>
<keyword evidence="7 12" id="KW-0732">Signal</keyword>
<feature type="domain" description="Ribophorin II third" evidence="14">
    <location>
        <begin position="385"/>
        <end position="510"/>
    </location>
</feature>
<evidence type="ECO:0000256" key="6">
    <source>
        <dbReference type="ARBA" id="ARBA00022692"/>
    </source>
</evidence>
<dbReference type="PROSITE" id="PS51257">
    <property type="entry name" value="PROKAR_LIPOPROTEIN"/>
    <property type="match status" value="1"/>
</dbReference>
<evidence type="ECO:0000256" key="7">
    <source>
        <dbReference type="ARBA" id="ARBA00022729"/>
    </source>
</evidence>
<evidence type="ECO:0000256" key="8">
    <source>
        <dbReference type="ARBA" id="ARBA00022824"/>
    </source>
</evidence>
<dbReference type="Pfam" id="PF05817">
    <property type="entry name" value="Ribophorin_II"/>
    <property type="match status" value="1"/>
</dbReference>
<evidence type="ECO:0000256" key="1">
    <source>
        <dbReference type="ARBA" id="ARBA00002791"/>
    </source>
</evidence>
<feature type="transmembrane region" description="Helical" evidence="12">
    <location>
        <begin position="545"/>
        <end position="565"/>
    </location>
</feature>
<comment type="subcellular location">
    <subcellularLocation>
        <location evidence="2 12">Endoplasmic reticulum membrane</location>
        <topology evidence="2 12">Multi-pass membrane protein</topology>
    </subcellularLocation>
</comment>
<dbReference type="PANTHER" id="PTHR12640">
    <property type="entry name" value="RIBOPHORIN II"/>
    <property type="match status" value="1"/>
</dbReference>
<evidence type="ECO:0000256" key="2">
    <source>
        <dbReference type="ARBA" id="ARBA00004477"/>
    </source>
</evidence>
<feature type="transmembrane region" description="Helical" evidence="12">
    <location>
        <begin position="608"/>
        <end position="626"/>
    </location>
</feature>
<feature type="domain" description="Ribophorin II second" evidence="15">
    <location>
        <begin position="272"/>
        <end position="376"/>
    </location>
</feature>
<dbReference type="GO" id="GO:0008250">
    <property type="term" value="C:oligosaccharyltransferase complex"/>
    <property type="evidence" value="ECO:0007669"/>
    <property type="project" value="UniProtKB-UniRule"/>
</dbReference>
<gene>
    <name evidence="17" type="ORF">PYX00_010315</name>
</gene>
<organism evidence="17">
    <name type="scientific">Menopon gallinae</name>
    <name type="common">poultry shaft louse</name>
    <dbReference type="NCBI Taxonomy" id="328185"/>
    <lineage>
        <taxon>Eukaryota</taxon>
        <taxon>Metazoa</taxon>
        <taxon>Ecdysozoa</taxon>
        <taxon>Arthropoda</taxon>
        <taxon>Hexapoda</taxon>
        <taxon>Insecta</taxon>
        <taxon>Pterygota</taxon>
        <taxon>Neoptera</taxon>
        <taxon>Paraneoptera</taxon>
        <taxon>Psocodea</taxon>
        <taxon>Troctomorpha</taxon>
        <taxon>Phthiraptera</taxon>
        <taxon>Amblycera</taxon>
        <taxon>Menoponidae</taxon>
        <taxon>Menopon</taxon>
    </lineage>
</organism>
<sequence length="634" mass="70127">MRTVLLFILSYLALSCDSTSTISYFTQVDRNHAKKILSEALAVKEVQTVHFGTLGFKLLGETIPNSAEYCKILYNAANVPKPTAETLYFITTGYKALGNCPQALPVMNIVKSLNSVISDESVNLQDLYYAVNALASLGQKPQDVAKLIKTVQAILKKNDSLANLGYLFHIASNLGADGAFAFDRVEDAVVQADEVDSKYLQYEGGLSITALIVNGIYKLSAGLNKQPPLNQEQAIKFANYFLSRKSVQTPKGIWSLLEALQTFTTNKFHLPIAVTLASSPSVNAENPKISVKISNILGKPLGPLTVLADSATRVSDDVVVLSKKKFEPTSDSTIYSISLKEAKPEKGNYKITISAKLDKADPRVVSNIASTVNIKVMCLAGIDYIDIGTADADQTTQPKLERVQFPNKVSKTMEADAQQKIIMRFTVKDKLANKLISVHQSFVRFFNAKEDHSVTFVAEHDNSLQYKFDLDIGAKAEDFNHISGLYDMELIIGDPVLSNSFSWKVSSVKLTFPSKPKAENVVDLYKPKPEIKHLFREPEKRPPRIVSNLFCILVCMPLLLLLVLWVKLRVNVSNFRFTLSGLGFHLGLGAIFGLFGLFWLQLNMFQTVKLLAGIGCFTFLCGNKLLRQIAQMKK</sequence>
<dbReference type="Pfam" id="PF23860">
    <property type="entry name" value="Ribophorin_II_3rd"/>
    <property type="match status" value="1"/>
</dbReference>
<comment type="caution">
    <text evidence="17">The sequence shown here is derived from an EMBL/GenBank/DDBJ whole genome shotgun (WGS) entry which is preliminary data.</text>
</comment>
<evidence type="ECO:0000256" key="4">
    <source>
        <dbReference type="ARBA" id="ARBA00009038"/>
    </source>
</evidence>
<evidence type="ECO:0000256" key="3">
    <source>
        <dbReference type="ARBA" id="ARBA00004922"/>
    </source>
</evidence>
<feature type="signal peptide" evidence="12">
    <location>
        <begin position="1"/>
        <end position="18"/>
    </location>
</feature>
<comment type="pathway">
    <text evidence="3 12">Protein modification; protein glycosylation.</text>
</comment>
<dbReference type="InterPro" id="IPR055375">
    <property type="entry name" value="Ribophorin_II_2nd"/>
</dbReference>
<dbReference type="Pfam" id="PF23861">
    <property type="entry name" value="Ribophorin_II_2nd"/>
    <property type="match status" value="1"/>
</dbReference>
<evidence type="ECO:0000256" key="10">
    <source>
        <dbReference type="ARBA" id="ARBA00023136"/>
    </source>
</evidence>
<reference evidence="17" key="1">
    <citation type="journal article" date="2024" name="Gigascience">
        <title>Chromosome-level genome of the poultry shaft louse Menopon gallinae provides insight into the host-switching and adaptive evolution of parasitic lice.</title>
        <authorList>
            <person name="Xu Y."/>
            <person name="Ma L."/>
            <person name="Liu S."/>
            <person name="Liang Y."/>
            <person name="Liu Q."/>
            <person name="He Z."/>
            <person name="Tian L."/>
            <person name="Duan Y."/>
            <person name="Cai W."/>
            <person name="Li H."/>
            <person name="Song F."/>
        </authorList>
    </citation>
    <scope>NUCLEOTIDE SEQUENCE</scope>
    <source>
        <strain evidence="17">Cailab_2023a</strain>
    </source>
</reference>
<evidence type="ECO:0000259" key="13">
    <source>
        <dbReference type="Pfam" id="PF05817"/>
    </source>
</evidence>
<evidence type="ECO:0000256" key="11">
    <source>
        <dbReference type="ARBA" id="ARBA00046750"/>
    </source>
</evidence>
<protein>
    <recommendedName>
        <fullName evidence="5 12">Dolichyl-diphosphooligosaccharide--protein glycosyltransferase subunit 2</fullName>
    </recommendedName>
    <alternativeName>
        <fullName evidence="12">Ribophorin-2</fullName>
    </alternativeName>
</protein>
<dbReference type="InterPro" id="IPR055373">
    <property type="entry name" value="Ribophorin_II_N"/>
</dbReference>
<feature type="domain" description="Ribophorin II C-terminal" evidence="16">
    <location>
        <begin position="535"/>
        <end position="631"/>
    </location>
</feature>
<dbReference type="InterPro" id="IPR055374">
    <property type="entry name" value="Ribophorin_II_3rd"/>
</dbReference>
<feature type="transmembrane region" description="Helical" evidence="12">
    <location>
        <begin position="577"/>
        <end position="602"/>
    </location>
</feature>
<name>A0AAW2HEP3_9NEOP</name>
<comment type="subunit">
    <text evidence="11">Component of the oligosaccharyltransferase (OST) complex. OST exists in two different complex forms which contain common core subunits RPN1, RPN2, OST48, OST4, DAD1 and TMEM258, either STT3A or STT3B as catalytic subunits, and form-specific accessory subunits. STT3A complex assembly occurs through the formation of 3 subcomplexes. Subcomplex 1 contains RPN1 and TMEM258, subcomplex 2 contains the STT3A-specific subunits STT3A, DC2/OSTC, and KCP2 as well as the core subunit OST4, and subcomplex 3 contains RPN2, DAD1, and OST48. The STT3A complex can form stable complexes with the Sec61 complex or with both the Sec61 and TRAP complexes. Interacts with DDI2. Interacts with TMEM35A/NACHO.</text>
</comment>
<keyword evidence="10 12" id="KW-0472">Membrane</keyword>
<evidence type="ECO:0000259" key="15">
    <source>
        <dbReference type="Pfam" id="PF23861"/>
    </source>
</evidence>
<dbReference type="GO" id="GO:0006487">
    <property type="term" value="P:protein N-linked glycosylation"/>
    <property type="evidence" value="ECO:0007669"/>
    <property type="project" value="UniProtKB-UniRule"/>
</dbReference>
<feature type="domain" description="Ribophorin II N-terminal" evidence="13">
    <location>
        <begin position="26"/>
        <end position="264"/>
    </location>
</feature>
<comment type="similarity">
    <text evidence="4 12">Belongs to the SWP1 family.</text>
</comment>
<dbReference type="PANTHER" id="PTHR12640:SF0">
    <property type="entry name" value="DOLICHYL-DIPHOSPHOOLIGOSACCHARIDE--PROTEIN GLYCOSYLTRANSFERASE SUBUNIT 2"/>
    <property type="match status" value="1"/>
</dbReference>
<dbReference type="Pfam" id="PF25147">
    <property type="entry name" value="Ribophorin_II_C"/>
    <property type="match status" value="1"/>
</dbReference>
<evidence type="ECO:0000259" key="16">
    <source>
        <dbReference type="Pfam" id="PF25147"/>
    </source>
</evidence>
<dbReference type="InterPro" id="IPR056790">
    <property type="entry name" value="Ribophorin_II_C"/>
</dbReference>
<keyword evidence="6 12" id="KW-0812">Transmembrane</keyword>
<accession>A0AAW2HEP3</accession>
<keyword evidence="9 12" id="KW-1133">Transmembrane helix</keyword>
<evidence type="ECO:0000256" key="9">
    <source>
        <dbReference type="ARBA" id="ARBA00022989"/>
    </source>
</evidence>
<keyword evidence="8 12" id="KW-0256">Endoplasmic reticulum</keyword>
<comment type="function">
    <text evidence="1 12">Subunit of the oligosaccharyl transferase (OST) complex that catalyzes the initial transfer of a defined glycan (Glc(3)Man(9)GlcNAc(2) in eukaryotes) from the lipid carrier dolichol-pyrophosphate to an asparagine residue within an Asn-X-Ser/Thr consensus motif in nascent polypeptide chains, the first step in protein N-glycosylation. N-glycosylation occurs cotranslationally and the complex associates with the Sec61 complex at the channel-forming translocon complex that mediates protein translocation across the endoplasmic reticulum (ER). All subunits are required for a maximal enzyme activity.</text>
</comment>
<feature type="chain" id="PRO_5043104914" description="Dolichyl-diphosphooligosaccharide--protein glycosyltransferase subunit 2" evidence="12">
    <location>
        <begin position="19"/>
        <end position="634"/>
    </location>
</feature>
<evidence type="ECO:0000313" key="17">
    <source>
        <dbReference type="EMBL" id="KAL0268328.1"/>
    </source>
</evidence>
<evidence type="ECO:0000256" key="12">
    <source>
        <dbReference type="RuleBase" id="RU366029"/>
    </source>
</evidence>
<dbReference type="InterPro" id="IPR008814">
    <property type="entry name" value="Swp1"/>
</dbReference>
<evidence type="ECO:0000256" key="5">
    <source>
        <dbReference type="ARBA" id="ARBA00017612"/>
    </source>
</evidence>
<dbReference type="AlphaFoldDB" id="A0AAW2HEP3"/>
<proteinExistence type="inferred from homology"/>